<dbReference type="WBParaSite" id="ACRNAN_scaffold13835.g26987.t1">
    <property type="protein sequence ID" value="ACRNAN_scaffold13835.g26987.t1"/>
    <property type="gene ID" value="ACRNAN_scaffold13835.g26987"/>
</dbReference>
<name>A0A914CRT6_9BILA</name>
<dbReference type="Proteomes" id="UP000887540">
    <property type="component" value="Unplaced"/>
</dbReference>
<dbReference type="AlphaFoldDB" id="A0A914CRT6"/>
<sequence>MGAKAYWLGRLLGGGAQSLEEEEKRKEKKETVETIMRGLPNPASPGYTVPCEEQYKRFLACGKIHNTNMKACDELKNLFNNCRDEVKAREKDKG</sequence>
<accession>A0A914CRT6</accession>
<protein>
    <submittedName>
        <fullName evidence="2">CHCH domain-containing protein</fullName>
    </submittedName>
</protein>
<proteinExistence type="predicted"/>
<evidence type="ECO:0000313" key="1">
    <source>
        <dbReference type="Proteomes" id="UP000887540"/>
    </source>
</evidence>
<organism evidence="1 2">
    <name type="scientific">Acrobeloides nanus</name>
    <dbReference type="NCBI Taxonomy" id="290746"/>
    <lineage>
        <taxon>Eukaryota</taxon>
        <taxon>Metazoa</taxon>
        <taxon>Ecdysozoa</taxon>
        <taxon>Nematoda</taxon>
        <taxon>Chromadorea</taxon>
        <taxon>Rhabditida</taxon>
        <taxon>Tylenchina</taxon>
        <taxon>Cephalobomorpha</taxon>
        <taxon>Cephaloboidea</taxon>
        <taxon>Cephalobidae</taxon>
        <taxon>Acrobeloides</taxon>
    </lineage>
</organism>
<evidence type="ECO:0000313" key="2">
    <source>
        <dbReference type="WBParaSite" id="ACRNAN_scaffold13835.g26987.t1"/>
    </source>
</evidence>
<reference evidence="2" key="1">
    <citation type="submission" date="2022-11" db="UniProtKB">
        <authorList>
            <consortium name="WormBaseParasite"/>
        </authorList>
    </citation>
    <scope>IDENTIFICATION</scope>
</reference>
<keyword evidence="1" id="KW-1185">Reference proteome</keyword>